<dbReference type="PROSITE" id="PS50086">
    <property type="entry name" value="TBC_RABGAP"/>
    <property type="match status" value="1"/>
</dbReference>
<comment type="caution">
    <text evidence="4">The sequence shown here is derived from an EMBL/GenBank/DDBJ whole genome shotgun (WGS) entry which is preliminary data.</text>
</comment>
<sequence>MSEISHSVHKQTDTEKSIEMFPVYINTIITRKLELFEREQSEKEYIERGYDCLLGPALAQLDEYLDKQADLTEPWNGLSSEQSVWIESCSSEGSYEKEWARLLGSINIDSFQTGYISSSSPELQNRAFTGTLRASPLRSIYWRIYLGLLPLEIRQWDALLERYRKRFNEIDTHANRNPRVQNHGDHPLSENQFSLWRNYFHVRDSKRIIGQDVDRTFPSVGYFRDPQVRDAMINVLYCYTEEYKFSYKQGMHEVLAPVIFVLHRDMTVFRKVCELDRISEGLRKQLTNLFDEDYMEADVYTVFSQIMYPLQNWYALDGASHTQPRLNTTNTSDMPRLFLPTQRFSFNPTPVIIYLKDIHQNLLKKVNPKLYNHLEQLEIAPALFGLRWIRLLFGHEFSLSKLLYIWDCIFAVAENFAFVPCMYVAMLNHLSPQILNLPFSDCLSLLMRFPPDVDITRLIQNALHLYNPLVHPIPSDGIVKVPPSVKSRIVNRGKRLFTTVGRTKSLRADEAEHLRRSQSPIRRKSILDFPSLNTTKSTSRSTISLQTATDFSREIADGIRSAFSGLATPVQQSPREIHSPQTSRKLLSPCLQTGTHQQEQVNGLYKRCVEALETCRANVDVALWQLTEGGEADKQLVFSSFQDKHFEMLSESQSGFITHVNRLRLIRQELTCIHNLVGQMMLLTGYTVRVSLKSQQPFQQKNDSFIFESTPPANADRSVRIKYEENEEQDIDEQRQQQQQQQQHNKVEHSDNLYSAPGSTIQMQQLFKQKETPKLPNRKASNLIKPLSE</sequence>
<feature type="region of interest" description="Disordered" evidence="2">
    <location>
        <begin position="726"/>
        <end position="789"/>
    </location>
</feature>
<dbReference type="GO" id="GO:0005737">
    <property type="term" value="C:cytoplasm"/>
    <property type="evidence" value="ECO:0007669"/>
    <property type="project" value="UniProtKB-ARBA"/>
</dbReference>
<dbReference type="FunFam" id="1.10.8.270:FF:000011">
    <property type="entry name" value="TBC1 domain family member 5"/>
    <property type="match status" value="1"/>
</dbReference>
<protein>
    <recommendedName>
        <fullName evidence="3">Rab-GAP TBC domain-containing protein</fullName>
    </recommendedName>
</protein>
<evidence type="ECO:0000313" key="5">
    <source>
        <dbReference type="Proteomes" id="UP000748531"/>
    </source>
</evidence>
<dbReference type="Gene3D" id="1.10.472.80">
    <property type="entry name" value="Ypt/Rab-GAP domain of gyp1p, domain 3"/>
    <property type="match status" value="1"/>
</dbReference>
<dbReference type="Proteomes" id="UP000748531">
    <property type="component" value="Unassembled WGS sequence"/>
</dbReference>
<evidence type="ECO:0000259" key="3">
    <source>
        <dbReference type="PROSITE" id="PS50086"/>
    </source>
</evidence>
<feature type="compositionally biased region" description="Polar residues" evidence="2">
    <location>
        <begin position="757"/>
        <end position="767"/>
    </location>
</feature>
<dbReference type="Pfam" id="PF00566">
    <property type="entry name" value="RabGAP-TBC"/>
    <property type="match status" value="2"/>
</dbReference>
<accession>A0A8J4WE32</accession>
<dbReference type="GO" id="GO:0005096">
    <property type="term" value="F:GTPase activator activity"/>
    <property type="evidence" value="ECO:0007669"/>
    <property type="project" value="UniProtKB-KW"/>
</dbReference>
<dbReference type="EMBL" id="LUCH01008292">
    <property type="protein sequence ID" value="KAF5396381.1"/>
    <property type="molecule type" value="Genomic_DNA"/>
</dbReference>
<dbReference type="InterPro" id="IPR035969">
    <property type="entry name" value="Rab-GAP_TBC_sf"/>
</dbReference>
<keyword evidence="1" id="KW-0343">GTPase activation</keyword>
<feature type="domain" description="Rab-GAP TBC" evidence="3">
    <location>
        <begin position="132"/>
        <end position="413"/>
    </location>
</feature>
<dbReference type="OrthoDB" id="27140at2759"/>
<dbReference type="FunFam" id="1.10.472.80:FF:000038">
    <property type="entry name" value="TBC1 domain family member 5"/>
    <property type="match status" value="1"/>
</dbReference>
<dbReference type="PANTHER" id="PTHR22957:SF337">
    <property type="entry name" value="TBC1 DOMAIN FAMILY MEMBER 5"/>
    <property type="match status" value="1"/>
</dbReference>
<keyword evidence="5" id="KW-1185">Reference proteome</keyword>
<dbReference type="AlphaFoldDB" id="A0A8J4WE32"/>
<dbReference type="PANTHER" id="PTHR22957">
    <property type="entry name" value="TBC1 DOMAIN FAMILY MEMBER GTPASE-ACTIVATING PROTEIN"/>
    <property type="match status" value="1"/>
</dbReference>
<gene>
    <name evidence="4" type="ORF">PHET_10500</name>
</gene>
<reference evidence="4" key="1">
    <citation type="submission" date="2019-05" db="EMBL/GenBank/DDBJ databases">
        <title>Annotation for the trematode Paragonimus heterotremus.</title>
        <authorList>
            <person name="Choi Y.-J."/>
        </authorList>
    </citation>
    <scope>NUCLEOTIDE SEQUENCE</scope>
    <source>
        <strain evidence="4">LC</strain>
    </source>
</reference>
<dbReference type="SMART" id="SM00164">
    <property type="entry name" value="TBC"/>
    <property type="match status" value="1"/>
</dbReference>
<proteinExistence type="predicted"/>
<dbReference type="Gene3D" id="1.10.8.270">
    <property type="entry name" value="putative rabgap domain of human tbc1 domain family member 14 like domains"/>
    <property type="match status" value="1"/>
</dbReference>
<organism evidence="4 5">
    <name type="scientific">Paragonimus heterotremus</name>
    <dbReference type="NCBI Taxonomy" id="100268"/>
    <lineage>
        <taxon>Eukaryota</taxon>
        <taxon>Metazoa</taxon>
        <taxon>Spiralia</taxon>
        <taxon>Lophotrochozoa</taxon>
        <taxon>Platyhelminthes</taxon>
        <taxon>Trematoda</taxon>
        <taxon>Digenea</taxon>
        <taxon>Plagiorchiida</taxon>
        <taxon>Troglotremata</taxon>
        <taxon>Troglotrematidae</taxon>
        <taxon>Paragonimus</taxon>
    </lineage>
</organism>
<evidence type="ECO:0000313" key="4">
    <source>
        <dbReference type="EMBL" id="KAF5396381.1"/>
    </source>
</evidence>
<evidence type="ECO:0000256" key="1">
    <source>
        <dbReference type="ARBA" id="ARBA00022468"/>
    </source>
</evidence>
<name>A0A8J4WE32_9TREM</name>
<dbReference type="InterPro" id="IPR000195">
    <property type="entry name" value="Rab-GAP-TBC_dom"/>
</dbReference>
<evidence type="ECO:0000256" key="2">
    <source>
        <dbReference type="SAM" id="MobiDB-lite"/>
    </source>
</evidence>
<dbReference type="SUPFAM" id="SSF47923">
    <property type="entry name" value="Ypt/Rab-GAP domain of gyp1p"/>
    <property type="match status" value="2"/>
</dbReference>